<organism evidence="1 2">
    <name type="scientific">Symbiopectobacterium purcellii</name>
    <dbReference type="NCBI Taxonomy" id="2871826"/>
    <lineage>
        <taxon>Bacteria</taxon>
        <taxon>Pseudomonadati</taxon>
        <taxon>Pseudomonadota</taxon>
        <taxon>Gammaproteobacteria</taxon>
        <taxon>Enterobacterales</taxon>
        <taxon>Enterobacteriaceae</taxon>
    </lineage>
</organism>
<dbReference type="InterPro" id="IPR006998">
    <property type="entry name" value="DltD"/>
</dbReference>
<dbReference type="RefSeq" id="WP_222157950.1">
    <property type="nucleotide sequence ID" value="NZ_CP081864.1"/>
</dbReference>
<protein>
    <submittedName>
        <fullName evidence="1">D-alanyl-lipoteichoic acid biosynthesis protein DltD</fullName>
    </submittedName>
</protein>
<dbReference type="Proteomes" id="UP000825886">
    <property type="component" value="Chromosome"/>
</dbReference>
<keyword evidence="2" id="KW-1185">Reference proteome</keyword>
<reference evidence="1 2" key="1">
    <citation type="submission" date="2021-08" db="EMBL/GenBank/DDBJ databases">
        <title>Culture and genomic analysis of Symbiopectobacterium purcellii sp. nov. gen. nov., isolated from the leafhopper Empoasca decipiens.</title>
        <authorList>
            <person name="Nadal-Jimenez P."/>
            <person name="Siozios S."/>
            <person name="Halliday N."/>
            <person name="Camara M."/>
            <person name="Hurst G.D.D."/>
        </authorList>
    </citation>
    <scope>NUCLEOTIDE SEQUENCE [LARGE SCALE GENOMIC DNA]</scope>
    <source>
        <strain evidence="1 2">SyEd1</strain>
    </source>
</reference>
<accession>A0ABX9AI39</accession>
<evidence type="ECO:0000313" key="1">
    <source>
        <dbReference type="EMBL" id="QZN94837.1"/>
    </source>
</evidence>
<proteinExistence type="predicted"/>
<dbReference type="InterPro" id="IPR036514">
    <property type="entry name" value="SGNH_hydro_sf"/>
</dbReference>
<dbReference type="SUPFAM" id="SSF52266">
    <property type="entry name" value="SGNH hydrolase"/>
    <property type="match status" value="1"/>
</dbReference>
<evidence type="ECO:0000313" key="2">
    <source>
        <dbReference type="Proteomes" id="UP000825886"/>
    </source>
</evidence>
<name>A0ABX9AI39_9ENTR</name>
<dbReference type="Gene3D" id="3.40.50.1110">
    <property type="entry name" value="SGNH hydrolase"/>
    <property type="match status" value="1"/>
</dbReference>
<gene>
    <name evidence="1" type="ORF">K6K13_16440</name>
</gene>
<dbReference type="Pfam" id="PF04914">
    <property type="entry name" value="DltD"/>
    <property type="match status" value="1"/>
</dbReference>
<sequence>MKIKNTFCLHILMAILAILFLSVPPLVRTADPDLTFQPLIKSMEGTPKERKQNMATISHALQGNAIFFIGASEVSTSEDEHYAVYNYFNNQLHRPLVAYGDSYIDSITHFLLLSRFKNDINANSKIVLILAPDTFYSEGIPPAIFANNFPSSVFNPLMKDMLARPLLVKYLRNIDKEDISHLTFSQMEIYGWYPEIIWQEVSYLFANFCEMVKNEWLAMLNITPQPEKPWPEQPVNLVTPDWDMALAHARELNKSRQQSADTMWMDKSIFADDNTPDEWDNAPAIPSQLEALRATVKLLKARNAQFVVVVDPINPWAIKNSEKFQVVDQQIRTMLEQHRVPYFDMYAQPYQNGWNWDRLHPTELAWVAIDRFIAESFKR</sequence>
<dbReference type="EMBL" id="CP081864">
    <property type="protein sequence ID" value="QZN94837.1"/>
    <property type="molecule type" value="Genomic_DNA"/>
</dbReference>